<accession>A0ABW7YM15</accession>
<reference evidence="1 2" key="1">
    <citation type="submission" date="2024-10" db="EMBL/GenBank/DDBJ databases">
        <title>The Natural Products Discovery Center: Release of the First 8490 Sequenced Strains for Exploring Actinobacteria Biosynthetic Diversity.</title>
        <authorList>
            <person name="Kalkreuter E."/>
            <person name="Kautsar S.A."/>
            <person name="Yang D."/>
            <person name="Bader C.D."/>
            <person name="Teijaro C.N."/>
            <person name="Fluegel L."/>
            <person name="Davis C.M."/>
            <person name="Simpson J.R."/>
            <person name="Lauterbach L."/>
            <person name="Steele A.D."/>
            <person name="Gui C."/>
            <person name="Meng S."/>
            <person name="Li G."/>
            <person name="Viehrig K."/>
            <person name="Ye F."/>
            <person name="Su P."/>
            <person name="Kiefer A.F."/>
            <person name="Nichols A."/>
            <person name="Cepeda A.J."/>
            <person name="Yan W."/>
            <person name="Fan B."/>
            <person name="Jiang Y."/>
            <person name="Adhikari A."/>
            <person name="Zheng C.-J."/>
            <person name="Schuster L."/>
            <person name="Cowan T.M."/>
            <person name="Smanski M.J."/>
            <person name="Chevrette M.G."/>
            <person name="De Carvalho L.P.S."/>
            <person name="Shen B."/>
        </authorList>
    </citation>
    <scope>NUCLEOTIDE SEQUENCE [LARGE SCALE GENOMIC DNA]</scope>
    <source>
        <strain evidence="1 2">NPDC050545</strain>
    </source>
</reference>
<dbReference type="Proteomes" id="UP001612741">
    <property type="component" value="Unassembled WGS sequence"/>
</dbReference>
<organism evidence="1 2">
    <name type="scientific">Nonomuraea typhae</name>
    <dbReference type="NCBI Taxonomy" id="2603600"/>
    <lineage>
        <taxon>Bacteria</taxon>
        <taxon>Bacillati</taxon>
        <taxon>Actinomycetota</taxon>
        <taxon>Actinomycetes</taxon>
        <taxon>Streptosporangiales</taxon>
        <taxon>Streptosporangiaceae</taxon>
        <taxon>Nonomuraea</taxon>
    </lineage>
</organism>
<sequence length="61" mass="6577">MSFTRITDYVKGQYTRGNCGECGHGSTAEPGCSCMAAWCPCHKAAFGHSAHGCSDRPEDHR</sequence>
<evidence type="ECO:0000313" key="1">
    <source>
        <dbReference type="EMBL" id="MFI6496943.1"/>
    </source>
</evidence>
<protein>
    <submittedName>
        <fullName evidence="1">Uncharacterized protein</fullName>
    </submittedName>
</protein>
<name>A0ABW7YM15_9ACTN</name>
<keyword evidence="2" id="KW-1185">Reference proteome</keyword>
<gene>
    <name evidence="1" type="ORF">ACIBG2_06155</name>
</gene>
<dbReference type="RefSeq" id="WP_397079457.1">
    <property type="nucleotide sequence ID" value="NZ_JBITGY010000002.1"/>
</dbReference>
<comment type="caution">
    <text evidence="1">The sequence shown here is derived from an EMBL/GenBank/DDBJ whole genome shotgun (WGS) entry which is preliminary data.</text>
</comment>
<evidence type="ECO:0000313" key="2">
    <source>
        <dbReference type="Proteomes" id="UP001612741"/>
    </source>
</evidence>
<dbReference type="EMBL" id="JBITGY010000002">
    <property type="protein sequence ID" value="MFI6496943.1"/>
    <property type="molecule type" value="Genomic_DNA"/>
</dbReference>
<proteinExistence type="predicted"/>